<feature type="region of interest" description="Disordered" evidence="1">
    <location>
        <begin position="356"/>
        <end position="416"/>
    </location>
</feature>
<dbReference type="OrthoDB" id="5412288at2759"/>
<proteinExistence type="predicted"/>
<feature type="compositionally biased region" description="Basic and acidic residues" evidence="1">
    <location>
        <begin position="234"/>
        <end position="245"/>
    </location>
</feature>
<evidence type="ECO:0000256" key="1">
    <source>
        <dbReference type="SAM" id="MobiDB-lite"/>
    </source>
</evidence>
<gene>
    <name evidence="3" type="ORF">BDU57DRAFT_455318</name>
</gene>
<feature type="compositionally biased region" description="Basic residues" evidence="1">
    <location>
        <begin position="301"/>
        <end position="310"/>
    </location>
</feature>
<feature type="compositionally biased region" description="Polar residues" evidence="1">
    <location>
        <begin position="404"/>
        <end position="416"/>
    </location>
</feature>
<reference evidence="3" key="1">
    <citation type="journal article" date="2020" name="Stud. Mycol.">
        <title>101 Dothideomycetes genomes: a test case for predicting lifestyles and emergence of pathogens.</title>
        <authorList>
            <person name="Haridas S."/>
            <person name="Albert R."/>
            <person name="Binder M."/>
            <person name="Bloem J."/>
            <person name="Labutti K."/>
            <person name="Salamov A."/>
            <person name="Andreopoulos B."/>
            <person name="Baker S."/>
            <person name="Barry K."/>
            <person name="Bills G."/>
            <person name="Bluhm B."/>
            <person name="Cannon C."/>
            <person name="Castanera R."/>
            <person name="Culley D."/>
            <person name="Daum C."/>
            <person name="Ezra D."/>
            <person name="Gonzalez J."/>
            <person name="Henrissat B."/>
            <person name="Kuo A."/>
            <person name="Liang C."/>
            <person name="Lipzen A."/>
            <person name="Lutzoni F."/>
            <person name="Magnuson J."/>
            <person name="Mondo S."/>
            <person name="Nolan M."/>
            <person name="Ohm R."/>
            <person name="Pangilinan J."/>
            <person name="Park H.-J."/>
            <person name="Ramirez L."/>
            <person name="Alfaro M."/>
            <person name="Sun H."/>
            <person name="Tritt A."/>
            <person name="Yoshinaga Y."/>
            <person name="Zwiers L.-H."/>
            <person name="Turgeon B."/>
            <person name="Goodwin S."/>
            <person name="Spatafora J."/>
            <person name="Crous P."/>
            <person name="Grigoriev I."/>
        </authorList>
    </citation>
    <scope>NUCLEOTIDE SEQUENCE</scope>
    <source>
        <strain evidence="3">HMLAC05119</strain>
    </source>
</reference>
<dbReference type="InterPro" id="IPR019622">
    <property type="entry name" value="Rrn9_dom"/>
</dbReference>
<feature type="compositionally biased region" description="Acidic residues" evidence="1">
    <location>
        <begin position="68"/>
        <end position="78"/>
    </location>
</feature>
<organism evidence="3 4">
    <name type="scientific">Ampelomyces quisqualis</name>
    <name type="common">Powdery mildew agent</name>
    <dbReference type="NCBI Taxonomy" id="50730"/>
    <lineage>
        <taxon>Eukaryota</taxon>
        <taxon>Fungi</taxon>
        <taxon>Dikarya</taxon>
        <taxon>Ascomycota</taxon>
        <taxon>Pezizomycotina</taxon>
        <taxon>Dothideomycetes</taxon>
        <taxon>Pleosporomycetidae</taxon>
        <taxon>Pleosporales</taxon>
        <taxon>Pleosporineae</taxon>
        <taxon>Phaeosphaeriaceae</taxon>
        <taxon>Ampelomyces</taxon>
    </lineage>
</organism>
<dbReference type="AlphaFoldDB" id="A0A6A5QEU8"/>
<feature type="compositionally biased region" description="Low complexity" evidence="1">
    <location>
        <begin position="246"/>
        <end position="273"/>
    </location>
</feature>
<protein>
    <recommendedName>
        <fullName evidence="2">Rrn9 domain-containing protein</fullName>
    </recommendedName>
</protein>
<dbReference type="Proteomes" id="UP000800096">
    <property type="component" value="Unassembled WGS sequence"/>
</dbReference>
<dbReference type="Pfam" id="PF10680">
    <property type="entry name" value="RRN9"/>
    <property type="match status" value="1"/>
</dbReference>
<feature type="compositionally biased region" description="Basic and acidic residues" evidence="1">
    <location>
        <begin position="571"/>
        <end position="591"/>
    </location>
</feature>
<evidence type="ECO:0000259" key="2">
    <source>
        <dbReference type="Pfam" id="PF10680"/>
    </source>
</evidence>
<feature type="compositionally biased region" description="Low complexity" evidence="1">
    <location>
        <begin position="24"/>
        <end position="34"/>
    </location>
</feature>
<keyword evidence="4" id="KW-1185">Reference proteome</keyword>
<feature type="compositionally biased region" description="Polar residues" evidence="1">
    <location>
        <begin position="42"/>
        <end position="51"/>
    </location>
</feature>
<feature type="domain" description="Rrn9" evidence="2">
    <location>
        <begin position="106"/>
        <end position="189"/>
    </location>
</feature>
<sequence>MSLFGGDSAASRSQSPYENDSEHSPSSSAHSSPSVQGPASPPSAQHLTSLHETAELSHDEEQVLSNSDPDDAGSEEEEPTRPNRFKGGHATWKGYTAADRQVAASLEQLQNNDLAAHLYNAHALKRRVRRPAAELTRLKSWQSNEQWLKKGHELDYEDVSGEIQTNLVPAKDWTAWPLPPARIPRPARQLGGAPASRRDEWTIGTAGVNDVGHELREELLAVCLRHAKERWHGRETADASAREGARATPSPSPSRDTSRSKSVTSARSTNRSASRGDVDMEDDKNKRETQDEDEERSGHIIGKKRGRKAKPVTKVKPMFLADDDKARTILAPSINSVLSKLDDLALAVRRTRLNHFGRKSHGGTSSQSGFTNRSSDLESDSVSDSDVDMVETKQKLPTKKRSRPGSTTSEGSQSSPRDYVWRAGLMDWSEVLGLAAVKGWNERVIARTAQRCATLFGENMTFIPLHEDLATQPIPEPVQYTPSAIPAFDIASAGRPSQPKRPLFRTGTLRCPHVGCYGYNKDFETPHRVVEHCKRVHEYDPRTNDSDNEDRLMGGVHIDGFLQPIASQRGWQERGKSRAKSENKRQKRQEAEDVVTVESD</sequence>
<feature type="compositionally biased region" description="Basic and acidic residues" evidence="1">
    <location>
        <begin position="274"/>
        <end position="289"/>
    </location>
</feature>
<dbReference type="EMBL" id="ML979138">
    <property type="protein sequence ID" value="KAF1913862.1"/>
    <property type="molecule type" value="Genomic_DNA"/>
</dbReference>
<feature type="region of interest" description="Disordered" evidence="1">
    <location>
        <begin position="1"/>
        <end position="92"/>
    </location>
</feature>
<accession>A0A6A5QEU8</accession>
<feature type="compositionally biased region" description="Basic and acidic residues" evidence="1">
    <location>
        <begin position="52"/>
        <end position="61"/>
    </location>
</feature>
<feature type="compositionally biased region" description="Acidic residues" evidence="1">
    <location>
        <begin position="377"/>
        <end position="389"/>
    </location>
</feature>
<name>A0A6A5QEU8_AMPQU</name>
<feature type="region of interest" description="Disordered" evidence="1">
    <location>
        <begin position="234"/>
        <end position="310"/>
    </location>
</feature>
<evidence type="ECO:0000313" key="4">
    <source>
        <dbReference type="Proteomes" id="UP000800096"/>
    </source>
</evidence>
<feature type="region of interest" description="Disordered" evidence="1">
    <location>
        <begin position="563"/>
        <end position="600"/>
    </location>
</feature>
<feature type="compositionally biased region" description="Polar residues" evidence="1">
    <location>
        <begin position="362"/>
        <end position="373"/>
    </location>
</feature>
<evidence type="ECO:0000313" key="3">
    <source>
        <dbReference type="EMBL" id="KAF1913862.1"/>
    </source>
</evidence>